<keyword evidence="3" id="KW-1185">Reference proteome</keyword>
<evidence type="ECO:0000313" key="2">
    <source>
        <dbReference type="EMBL" id="KAJ1125054.1"/>
    </source>
</evidence>
<dbReference type="Proteomes" id="UP001066276">
    <property type="component" value="Chromosome 7"/>
</dbReference>
<sequence>MGTEAAKGRWSHVVARESIAKERSGIIRIRGQSGPCDLEERLRGGIRAGHGRDGLSTTAGSTAGTPHPLVADITHLETEEVVLGGDAEWLPLDHKYILLGIPNDVDVPTAKLLFGNHGLVVAMSDVAHGAWTHGTDVE</sequence>
<accession>A0AAV7PBD6</accession>
<organism evidence="2 3">
    <name type="scientific">Pleurodeles waltl</name>
    <name type="common">Iberian ribbed newt</name>
    <dbReference type="NCBI Taxonomy" id="8319"/>
    <lineage>
        <taxon>Eukaryota</taxon>
        <taxon>Metazoa</taxon>
        <taxon>Chordata</taxon>
        <taxon>Craniata</taxon>
        <taxon>Vertebrata</taxon>
        <taxon>Euteleostomi</taxon>
        <taxon>Amphibia</taxon>
        <taxon>Batrachia</taxon>
        <taxon>Caudata</taxon>
        <taxon>Salamandroidea</taxon>
        <taxon>Salamandridae</taxon>
        <taxon>Pleurodelinae</taxon>
        <taxon>Pleurodeles</taxon>
    </lineage>
</organism>
<protein>
    <submittedName>
        <fullName evidence="2">Uncharacterized protein</fullName>
    </submittedName>
</protein>
<proteinExistence type="predicted"/>
<comment type="caution">
    <text evidence="2">The sequence shown here is derived from an EMBL/GenBank/DDBJ whole genome shotgun (WGS) entry which is preliminary data.</text>
</comment>
<evidence type="ECO:0000313" key="3">
    <source>
        <dbReference type="Proteomes" id="UP001066276"/>
    </source>
</evidence>
<evidence type="ECO:0000256" key="1">
    <source>
        <dbReference type="SAM" id="MobiDB-lite"/>
    </source>
</evidence>
<dbReference type="AlphaFoldDB" id="A0AAV7PBD6"/>
<name>A0AAV7PBD6_PLEWA</name>
<reference evidence="2" key="1">
    <citation type="journal article" date="2022" name="bioRxiv">
        <title>Sequencing and chromosome-scale assembly of the giantPleurodeles waltlgenome.</title>
        <authorList>
            <person name="Brown T."/>
            <person name="Elewa A."/>
            <person name="Iarovenko S."/>
            <person name="Subramanian E."/>
            <person name="Araus A.J."/>
            <person name="Petzold A."/>
            <person name="Susuki M."/>
            <person name="Suzuki K.-i.T."/>
            <person name="Hayashi T."/>
            <person name="Toyoda A."/>
            <person name="Oliveira C."/>
            <person name="Osipova E."/>
            <person name="Leigh N.D."/>
            <person name="Simon A."/>
            <person name="Yun M.H."/>
        </authorList>
    </citation>
    <scope>NUCLEOTIDE SEQUENCE</scope>
    <source>
        <strain evidence="2">20211129_DDA</strain>
        <tissue evidence="2">Liver</tissue>
    </source>
</reference>
<dbReference type="EMBL" id="JANPWB010000011">
    <property type="protein sequence ID" value="KAJ1125054.1"/>
    <property type="molecule type" value="Genomic_DNA"/>
</dbReference>
<gene>
    <name evidence="2" type="ORF">NDU88_003493</name>
</gene>
<feature type="region of interest" description="Disordered" evidence="1">
    <location>
        <begin position="47"/>
        <end position="66"/>
    </location>
</feature>
<feature type="compositionally biased region" description="Low complexity" evidence="1">
    <location>
        <begin position="56"/>
        <end position="65"/>
    </location>
</feature>